<name>A0A3N4JWV1_9PEZI</name>
<reference evidence="1 2" key="1">
    <citation type="journal article" date="2018" name="Nat. Ecol. Evol.">
        <title>Pezizomycetes genomes reveal the molecular basis of ectomycorrhizal truffle lifestyle.</title>
        <authorList>
            <person name="Murat C."/>
            <person name="Payen T."/>
            <person name="Noel B."/>
            <person name="Kuo A."/>
            <person name="Morin E."/>
            <person name="Chen J."/>
            <person name="Kohler A."/>
            <person name="Krizsan K."/>
            <person name="Balestrini R."/>
            <person name="Da Silva C."/>
            <person name="Montanini B."/>
            <person name="Hainaut M."/>
            <person name="Levati E."/>
            <person name="Barry K.W."/>
            <person name="Belfiori B."/>
            <person name="Cichocki N."/>
            <person name="Clum A."/>
            <person name="Dockter R.B."/>
            <person name="Fauchery L."/>
            <person name="Guy J."/>
            <person name="Iotti M."/>
            <person name="Le Tacon F."/>
            <person name="Lindquist E.A."/>
            <person name="Lipzen A."/>
            <person name="Malagnac F."/>
            <person name="Mello A."/>
            <person name="Molinier V."/>
            <person name="Miyauchi S."/>
            <person name="Poulain J."/>
            <person name="Riccioni C."/>
            <person name="Rubini A."/>
            <person name="Sitrit Y."/>
            <person name="Splivallo R."/>
            <person name="Traeger S."/>
            <person name="Wang M."/>
            <person name="Zifcakova L."/>
            <person name="Wipf D."/>
            <person name="Zambonelli A."/>
            <person name="Paolocci F."/>
            <person name="Nowrousian M."/>
            <person name="Ottonello S."/>
            <person name="Baldrian P."/>
            <person name="Spatafora J.W."/>
            <person name="Henrissat B."/>
            <person name="Nagy L.G."/>
            <person name="Aury J.M."/>
            <person name="Wincker P."/>
            <person name="Grigoriev I.V."/>
            <person name="Bonfante P."/>
            <person name="Martin F.M."/>
        </authorList>
    </citation>
    <scope>NUCLEOTIDE SEQUENCE [LARGE SCALE GENOMIC DNA]</scope>
    <source>
        <strain evidence="1 2">120613-1</strain>
    </source>
</reference>
<gene>
    <name evidence="1" type="ORF">L873DRAFT_1801649</name>
</gene>
<dbReference type="EMBL" id="ML120366">
    <property type="protein sequence ID" value="RPB02687.1"/>
    <property type="molecule type" value="Genomic_DNA"/>
</dbReference>
<evidence type="ECO:0000313" key="2">
    <source>
        <dbReference type="Proteomes" id="UP000276215"/>
    </source>
</evidence>
<protein>
    <submittedName>
        <fullName evidence="1">Uncharacterized protein</fullName>
    </submittedName>
</protein>
<proteinExistence type="predicted"/>
<sequence length="69" mass="7687">MDQNNPFSNTTAVSAIMDFVTPSATPNPAATASSVPAVAVTDWHGSHIMDFFRHKNIEFHPYYSWKAFI</sequence>
<dbReference type="AlphaFoldDB" id="A0A3N4JWV1"/>
<organism evidence="1 2">
    <name type="scientific">Choiromyces venosus 120613-1</name>
    <dbReference type="NCBI Taxonomy" id="1336337"/>
    <lineage>
        <taxon>Eukaryota</taxon>
        <taxon>Fungi</taxon>
        <taxon>Dikarya</taxon>
        <taxon>Ascomycota</taxon>
        <taxon>Pezizomycotina</taxon>
        <taxon>Pezizomycetes</taxon>
        <taxon>Pezizales</taxon>
        <taxon>Tuberaceae</taxon>
        <taxon>Choiromyces</taxon>
    </lineage>
</organism>
<evidence type="ECO:0000313" key="1">
    <source>
        <dbReference type="EMBL" id="RPB02687.1"/>
    </source>
</evidence>
<accession>A0A3N4JWV1</accession>
<dbReference type="Proteomes" id="UP000276215">
    <property type="component" value="Unassembled WGS sequence"/>
</dbReference>
<keyword evidence="2" id="KW-1185">Reference proteome</keyword>